<feature type="transmembrane region" description="Helical" evidence="9">
    <location>
        <begin position="342"/>
        <end position="362"/>
    </location>
</feature>
<feature type="transmembrane region" description="Helical" evidence="9">
    <location>
        <begin position="95"/>
        <end position="113"/>
    </location>
</feature>
<feature type="transmembrane region" description="Helical" evidence="9">
    <location>
        <begin position="125"/>
        <end position="144"/>
    </location>
</feature>
<dbReference type="Pfam" id="PF01032">
    <property type="entry name" value="FecCD"/>
    <property type="match status" value="1"/>
</dbReference>
<dbReference type="InterPro" id="IPR037294">
    <property type="entry name" value="ABC_BtuC-like"/>
</dbReference>
<evidence type="ECO:0000256" key="1">
    <source>
        <dbReference type="ARBA" id="ARBA00004651"/>
    </source>
</evidence>
<dbReference type="InterPro" id="IPR000522">
    <property type="entry name" value="ABC_transptr_permease_BtuC"/>
</dbReference>
<dbReference type="Proteomes" id="UP001560045">
    <property type="component" value="Unassembled WGS sequence"/>
</dbReference>
<evidence type="ECO:0000256" key="2">
    <source>
        <dbReference type="ARBA" id="ARBA00007935"/>
    </source>
</evidence>
<evidence type="ECO:0000256" key="5">
    <source>
        <dbReference type="ARBA" id="ARBA00022692"/>
    </source>
</evidence>
<evidence type="ECO:0000256" key="8">
    <source>
        <dbReference type="SAM" id="MobiDB-lite"/>
    </source>
</evidence>
<gene>
    <name evidence="10" type="ORF">ABQ292_05835</name>
</gene>
<evidence type="ECO:0000256" key="3">
    <source>
        <dbReference type="ARBA" id="ARBA00022448"/>
    </source>
</evidence>
<feature type="transmembrane region" description="Helical" evidence="9">
    <location>
        <begin position="275"/>
        <end position="302"/>
    </location>
</feature>
<reference evidence="10 11" key="1">
    <citation type="submission" date="2024-06" db="EMBL/GenBank/DDBJ databases">
        <title>Draft genome sequence of Geodermatophilus badlandi, a novel member of the Geodermatophilaceae isolated from badland sedimentary rocks in the Red desert, Wyoming, USA.</title>
        <authorList>
            <person name="Ben Tekaya S."/>
            <person name="Nouioui I."/>
            <person name="Flores G.M."/>
            <person name="Shaal M.N."/>
            <person name="Bredoire F."/>
            <person name="Basile F."/>
            <person name="Van Diepen L."/>
            <person name="Ward N.L."/>
        </authorList>
    </citation>
    <scope>NUCLEOTIDE SEQUENCE [LARGE SCALE GENOMIC DNA]</scope>
    <source>
        <strain evidence="10 11">WL48A</strain>
    </source>
</reference>
<dbReference type="RefSeq" id="WP_369204190.1">
    <property type="nucleotide sequence ID" value="NZ_JBFNXQ010000011.1"/>
</dbReference>
<evidence type="ECO:0000256" key="7">
    <source>
        <dbReference type="ARBA" id="ARBA00023136"/>
    </source>
</evidence>
<proteinExistence type="inferred from homology"/>
<keyword evidence="11" id="KW-1185">Reference proteome</keyword>
<keyword evidence="3" id="KW-0813">Transport</keyword>
<keyword evidence="6 9" id="KW-1133">Transmembrane helix</keyword>
<feature type="region of interest" description="Disordered" evidence="8">
    <location>
        <begin position="1"/>
        <end position="20"/>
    </location>
</feature>
<protein>
    <submittedName>
        <fullName evidence="10">FecCD family ABC transporter permease</fullName>
    </submittedName>
</protein>
<sequence>MTATVDTVRQTTPPDPGGRPAGRAVIVRVGPVSARFRWRSVVVPLVAFAVVVLLGAVSLGRGDYPLGLGDVLRTLVGAGDRAQAFIVLELRAPRTVVGALVGLALGLAGALFQTFARNPLASPDVLGITQGASVGAVAAIVLSGGGSTGALLGGLGVPLAALLGALVVGALLFTLAWRAGIDGYRLVLVGIALWSIAQALTDWLLTRAEIHDAAAAYVWITGSLDARTWEQAAPLALSLLVLVPLALAAGRVLGVLQFGDDTARGLGVRLARAQGVVVVVAVLLVATAVAAAGPVAFVALIVPQVAVRLTGGSRPPLLASGLLGAALVVGADLLTRTVLPHALPVGILTAAIGAPYLLWLLVRGRRTLA</sequence>
<evidence type="ECO:0000256" key="6">
    <source>
        <dbReference type="ARBA" id="ARBA00022989"/>
    </source>
</evidence>
<keyword evidence="7 9" id="KW-0472">Membrane</keyword>
<dbReference type="Gene3D" id="1.10.3470.10">
    <property type="entry name" value="ABC transporter involved in vitamin B12 uptake, BtuC"/>
    <property type="match status" value="1"/>
</dbReference>
<name>A0ABV3XBR9_9ACTN</name>
<organism evidence="10 11">
    <name type="scientific">Geodermatophilus maliterrae</name>
    <dbReference type="NCBI Taxonomy" id="3162531"/>
    <lineage>
        <taxon>Bacteria</taxon>
        <taxon>Bacillati</taxon>
        <taxon>Actinomycetota</taxon>
        <taxon>Actinomycetes</taxon>
        <taxon>Geodermatophilales</taxon>
        <taxon>Geodermatophilaceae</taxon>
        <taxon>Geodermatophilus</taxon>
    </lineage>
</organism>
<feature type="transmembrane region" description="Helical" evidence="9">
    <location>
        <begin position="232"/>
        <end position="254"/>
    </location>
</feature>
<evidence type="ECO:0000313" key="10">
    <source>
        <dbReference type="EMBL" id="MEX5717886.1"/>
    </source>
</evidence>
<dbReference type="PANTHER" id="PTHR30472:SF24">
    <property type="entry name" value="FERRIC ENTEROBACTIN TRANSPORT SYSTEM PERMEASE PROTEIN FEPG"/>
    <property type="match status" value="1"/>
</dbReference>
<keyword evidence="5 9" id="KW-0812">Transmembrane</keyword>
<dbReference type="CDD" id="cd06550">
    <property type="entry name" value="TM_ABC_iron-siderophores_like"/>
    <property type="match status" value="1"/>
</dbReference>
<dbReference type="EMBL" id="JBFNXQ010000011">
    <property type="protein sequence ID" value="MEX5717886.1"/>
    <property type="molecule type" value="Genomic_DNA"/>
</dbReference>
<keyword evidence="4" id="KW-1003">Cell membrane</keyword>
<comment type="similarity">
    <text evidence="2">Belongs to the binding-protein-dependent transport system permease family. FecCD subfamily.</text>
</comment>
<evidence type="ECO:0000313" key="11">
    <source>
        <dbReference type="Proteomes" id="UP001560045"/>
    </source>
</evidence>
<feature type="compositionally biased region" description="Polar residues" evidence="8">
    <location>
        <begin position="1"/>
        <end position="12"/>
    </location>
</feature>
<accession>A0ABV3XBR9</accession>
<dbReference type="PANTHER" id="PTHR30472">
    <property type="entry name" value="FERRIC ENTEROBACTIN TRANSPORT SYSTEM PERMEASE PROTEIN"/>
    <property type="match status" value="1"/>
</dbReference>
<feature type="transmembrane region" description="Helical" evidence="9">
    <location>
        <begin position="186"/>
        <end position="205"/>
    </location>
</feature>
<comment type="subcellular location">
    <subcellularLocation>
        <location evidence="1">Cell membrane</location>
        <topology evidence="1">Multi-pass membrane protein</topology>
    </subcellularLocation>
</comment>
<feature type="transmembrane region" description="Helical" evidence="9">
    <location>
        <begin position="150"/>
        <end position="174"/>
    </location>
</feature>
<comment type="caution">
    <text evidence="10">The sequence shown here is derived from an EMBL/GenBank/DDBJ whole genome shotgun (WGS) entry which is preliminary data.</text>
</comment>
<evidence type="ECO:0000256" key="9">
    <source>
        <dbReference type="SAM" id="Phobius"/>
    </source>
</evidence>
<evidence type="ECO:0000256" key="4">
    <source>
        <dbReference type="ARBA" id="ARBA00022475"/>
    </source>
</evidence>
<dbReference type="SUPFAM" id="SSF81345">
    <property type="entry name" value="ABC transporter involved in vitamin B12 uptake, BtuC"/>
    <property type="match status" value="1"/>
</dbReference>
<feature type="transmembrane region" description="Helical" evidence="9">
    <location>
        <begin position="41"/>
        <end position="60"/>
    </location>
</feature>